<protein>
    <submittedName>
        <fullName evidence="2">Uncharacterized protein</fullName>
    </submittedName>
</protein>
<dbReference type="AlphaFoldDB" id="A0AAX4KC76"/>
<name>A0AAX4KC76_9TREE</name>
<proteinExistence type="predicted"/>
<dbReference type="KEGG" id="ker:91100961"/>
<evidence type="ECO:0000256" key="1">
    <source>
        <dbReference type="SAM" id="MobiDB-lite"/>
    </source>
</evidence>
<gene>
    <name evidence="2" type="ORF">V865_002157</name>
</gene>
<dbReference type="GeneID" id="91100961"/>
<dbReference type="RefSeq" id="XP_066082059.1">
    <property type="nucleotide sequence ID" value="XM_066225962.1"/>
</dbReference>
<dbReference type="EMBL" id="CP144089">
    <property type="protein sequence ID" value="WWD04092.1"/>
    <property type="molecule type" value="Genomic_DNA"/>
</dbReference>
<keyword evidence="3" id="KW-1185">Reference proteome</keyword>
<organism evidence="2 3">
    <name type="scientific">Kwoniella europaea PYCC6329</name>
    <dbReference type="NCBI Taxonomy" id="1423913"/>
    <lineage>
        <taxon>Eukaryota</taxon>
        <taxon>Fungi</taxon>
        <taxon>Dikarya</taxon>
        <taxon>Basidiomycota</taxon>
        <taxon>Agaricomycotina</taxon>
        <taxon>Tremellomycetes</taxon>
        <taxon>Tremellales</taxon>
        <taxon>Cryptococcaceae</taxon>
        <taxon>Kwoniella</taxon>
    </lineage>
</organism>
<evidence type="ECO:0000313" key="3">
    <source>
        <dbReference type="Proteomes" id="UP001358614"/>
    </source>
</evidence>
<accession>A0AAX4KC76</accession>
<feature type="region of interest" description="Disordered" evidence="1">
    <location>
        <begin position="1"/>
        <end position="24"/>
    </location>
</feature>
<dbReference type="Proteomes" id="UP001358614">
    <property type="component" value="Chromosome 1"/>
</dbReference>
<sequence>MSYKRPRTDEGDYPSQSWHSPIGEYKDQYYHPSPTVQPTEIERLTSENNKLGHENDWYRQTIQRLHPKFNWEINNITSATHTITTIISLELAKRSIEYYLEEKMDLSDSEKGLANGKIVKGLSDHYYSSICSKLVVGEAIHQKFTDLIANTRSSDSGDDDGFSEMYRNLTLQNLIIQCDNETETKRTE</sequence>
<reference evidence="2 3" key="1">
    <citation type="submission" date="2024-01" db="EMBL/GenBank/DDBJ databases">
        <title>Comparative genomics of Cryptococcus and Kwoniella reveals pathogenesis evolution and contrasting modes of karyotype evolution via chromosome fusion or intercentromeric recombination.</title>
        <authorList>
            <person name="Coelho M.A."/>
            <person name="David-Palma M."/>
            <person name="Shea T."/>
            <person name="Bowers K."/>
            <person name="McGinley-Smith S."/>
            <person name="Mohammad A.W."/>
            <person name="Gnirke A."/>
            <person name="Yurkov A.M."/>
            <person name="Nowrousian M."/>
            <person name="Sun S."/>
            <person name="Cuomo C.A."/>
            <person name="Heitman J."/>
        </authorList>
    </citation>
    <scope>NUCLEOTIDE SEQUENCE [LARGE SCALE GENOMIC DNA]</scope>
    <source>
        <strain evidence="2 3">PYCC6329</strain>
    </source>
</reference>
<feature type="compositionally biased region" description="Basic and acidic residues" evidence="1">
    <location>
        <begin position="1"/>
        <end position="10"/>
    </location>
</feature>
<evidence type="ECO:0000313" key="2">
    <source>
        <dbReference type="EMBL" id="WWD04092.1"/>
    </source>
</evidence>